<dbReference type="Proteomes" id="UP000801492">
    <property type="component" value="Unassembled WGS sequence"/>
</dbReference>
<sequence length="114" mass="13377">MLCGATLQLPGDYFIRQNRSHEQNSPNSVNQVIHFLRDSEYFHTKSYLTQNTFFSNDLFNVHIYLSGTILKTQLKQTCLRSYRVISRIHNYLQDSVVDGKVNTERLRPAYFINS</sequence>
<comment type="caution">
    <text evidence="1">The sequence shown here is derived from an EMBL/GenBank/DDBJ whole genome shotgun (WGS) entry which is preliminary data.</text>
</comment>
<protein>
    <submittedName>
        <fullName evidence="1">Uncharacterized protein</fullName>
    </submittedName>
</protein>
<organism evidence="1 2">
    <name type="scientific">Ignelater luminosus</name>
    <name type="common">Cucubano</name>
    <name type="synonym">Pyrophorus luminosus</name>
    <dbReference type="NCBI Taxonomy" id="2038154"/>
    <lineage>
        <taxon>Eukaryota</taxon>
        <taxon>Metazoa</taxon>
        <taxon>Ecdysozoa</taxon>
        <taxon>Arthropoda</taxon>
        <taxon>Hexapoda</taxon>
        <taxon>Insecta</taxon>
        <taxon>Pterygota</taxon>
        <taxon>Neoptera</taxon>
        <taxon>Endopterygota</taxon>
        <taxon>Coleoptera</taxon>
        <taxon>Polyphaga</taxon>
        <taxon>Elateriformia</taxon>
        <taxon>Elateroidea</taxon>
        <taxon>Elateridae</taxon>
        <taxon>Agrypninae</taxon>
        <taxon>Pyrophorini</taxon>
        <taxon>Ignelater</taxon>
    </lineage>
</organism>
<proteinExistence type="predicted"/>
<name>A0A8K0G8Z4_IGNLU</name>
<accession>A0A8K0G8Z4</accession>
<keyword evidence="2" id="KW-1185">Reference proteome</keyword>
<dbReference type="EMBL" id="VTPC01062725">
    <property type="protein sequence ID" value="KAF2889768.1"/>
    <property type="molecule type" value="Genomic_DNA"/>
</dbReference>
<dbReference type="OrthoDB" id="422540at2759"/>
<gene>
    <name evidence="1" type="ORF">ILUMI_16405</name>
</gene>
<reference evidence="1" key="1">
    <citation type="submission" date="2019-08" db="EMBL/GenBank/DDBJ databases">
        <title>The genome of the North American firefly Photinus pyralis.</title>
        <authorList>
            <consortium name="Photinus pyralis genome working group"/>
            <person name="Fallon T.R."/>
            <person name="Sander Lower S.E."/>
            <person name="Weng J.-K."/>
        </authorList>
    </citation>
    <scope>NUCLEOTIDE SEQUENCE</scope>
    <source>
        <strain evidence="1">TRF0915ILg1</strain>
        <tissue evidence="1">Whole body</tissue>
    </source>
</reference>
<evidence type="ECO:0000313" key="1">
    <source>
        <dbReference type="EMBL" id="KAF2889768.1"/>
    </source>
</evidence>
<dbReference type="AlphaFoldDB" id="A0A8K0G8Z4"/>
<evidence type="ECO:0000313" key="2">
    <source>
        <dbReference type="Proteomes" id="UP000801492"/>
    </source>
</evidence>